<evidence type="ECO:0000256" key="6">
    <source>
        <dbReference type="ARBA" id="ARBA00023040"/>
    </source>
</evidence>
<evidence type="ECO:0000256" key="2">
    <source>
        <dbReference type="ARBA" id="ARBA00005314"/>
    </source>
</evidence>
<dbReference type="SUPFAM" id="SSF81321">
    <property type="entry name" value="Family A G protein-coupled receptor-like"/>
    <property type="match status" value="1"/>
</dbReference>
<dbReference type="SMART" id="SM00008">
    <property type="entry name" value="HormR"/>
    <property type="match status" value="1"/>
</dbReference>
<proteinExistence type="inferred from homology"/>
<dbReference type="PROSITE" id="PS50261">
    <property type="entry name" value="G_PROTEIN_RECEP_F2_4"/>
    <property type="match status" value="1"/>
</dbReference>
<evidence type="ECO:0000256" key="1">
    <source>
        <dbReference type="ARBA" id="ARBA00004651"/>
    </source>
</evidence>
<evidence type="ECO:0000256" key="5">
    <source>
        <dbReference type="ARBA" id="ARBA00022989"/>
    </source>
</evidence>
<keyword evidence="4 11" id="KW-0812">Transmembrane</keyword>
<keyword evidence="6" id="KW-0297">G-protein coupled receptor</keyword>
<dbReference type="PROSITE" id="PS00649">
    <property type="entry name" value="G_PROTEIN_RECEP_F2_1"/>
    <property type="match status" value="1"/>
</dbReference>
<feature type="domain" description="G-protein coupled receptors family 2 profile 2" evidence="13">
    <location>
        <begin position="118"/>
        <end position="386"/>
    </location>
</feature>
<feature type="domain" description="G-protein coupled receptors family 2 profile 1" evidence="12">
    <location>
        <begin position="11"/>
        <end position="89"/>
    </location>
</feature>
<keyword evidence="5 11" id="KW-1133">Transmembrane helix</keyword>
<dbReference type="GO" id="GO:0007188">
    <property type="term" value="P:adenylate cyclase-modulating G protein-coupled receptor signaling pathway"/>
    <property type="evidence" value="ECO:0007669"/>
    <property type="project" value="TreeGrafter"/>
</dbReference>
<dbReference type="GO" id="GO:0008528">
    <property type="term" value="F:G protein-coupled peptide receptor activity"/>
    <property type="evidence" value="ECO:0007669"/>
    <property type="project" value="TreeGrafter"/>
</dbReference>
<dbReference type="SUPFAM" id="SSF111418">
    <property type="entry name" value="Hormone receptor domain"/>
    <property type="match status" value="1"/>
</dbReference>
<reference evidence="14 15" key="1">
    <citation type="journal article" date="2018" name="Elife">
        <title>Firefly genomes illuminate parallel origins of bioluminescence in beetles.</title>
        <authorList>
            <person name="Fallon T.R."/>
            <person name="Lower S.E."/>
            <person name="Chang C.H."/>
            <person name="Bessho-Uehara M."/>
            <person name="Martin G.J."/>
            <person name="Bewick A.J."/>
            <person name="Behringer M."/>
            <person name="Debat H.J."/>
            <person name="Wong I."/>
            <person name="Day J.C."/>
            <person name="Suvorov A."/>
            <person name="Silva C.J."/>
            <person name="Stanger-Hall K.F."/>
            <person name="Hall D.W."/>
            <person name="Schmitz R.J."/>
            <person name="Nelson D.R."/>
            <person name="Lewis S.M."/>
            <person name="Shigenobu S."/>
            <person name="Bybee S.M."/>
            <person name="Larracuente A.M."/>
            <person name="Oba Y."/>
            <person name="Weng J.K."/>
        </authorList>
    </citation>
    <scope>NUCLEOTIDE SEQUENCE [LARGE SCALE GENOMIC DNA]</scope>
    <source>
        <strain evidence="14">1611_PpyrPB1</strain>
        <tissue evidence="14">Whole body</tissue>
    </source>
</reference>
<dbReference type="InterPro" id="IPR050332">
    <property type="entry name" value="GPCR_2"/>
</dbReference>
<feature type="transmembrane region" description="Helical" evidence="11">
    <location>
        <begin position="331"/>
        <end position="351"/>
    </location>
</feature>
<evidence type="ECO:0000259" key="12">
    <source>
        <dbReference type="PROSITE" id="PS50227"/>
    </source>
</evidence>
<dbReference type="GO" id="GO:0017046">
    <property type="term" value="F:peptide hormone binding"/>
    <property type="evidence" value="ECO:0007669"/>
    <property type="project" value="TreeGrafter"/>
</dbReference>
<accession>A0A5N4APM0</accession>
<keyword evidence="7 11" id="KW-0472">Membrane</keyword>
<dbReference type="InterPro" id="IPR017981">
    <property type="entry name" value="GPCR_2-like_7TM"/>
</dbReference>
<dbReference type="Pfam" id="PF02793">
    <property type="entry name" value="HRM"/>
    <property type="match status" value="1"/>
</dbReference>
<name>A0A5N4APM0_PHOPY</name>
<feature type="transmembrane region" description="Helical" evidence="11">
    <location>
        <begin position="246"/>
        <end position="265"/>
    </location>
</feature>
<dbReference type="InterPro" id="IPR001879">
    <property type="entry name" value="GPCR_2_extracellular_dom"/>
</dbReference>
<dbReference type="Pfam" id="PF00002">
    <property type="entry name" value="7tm_2"/>
    <property type="match status" value="1"/>
</dbReference>
<sequence>MDHFLETKRKECYQNSSLDDGNFMPNETFCTLIFDGIMCWKATKGGTLSKQPCPYMGNSQDFATKKCESNGEWYFDTKLNRSWTNYSQCWALIDHETALVNFDSIENSTIYRKWVPILKHVTHSGYIISLIALISAMIIFFAIKKLQCPRNRLHMHLFASFIMRGFMSLLKDFIFVEGVAFKSDLVYNMDGILKYTKEHHNWICKALTSSRNYFIVANYTLILMEGIYLHNLIFLTLCSDKTKITFYYIFGWAFPLLFVIPWILMRIYHEDTFCWTTSTNKSYLILLHGPITLSVIVNFVLFIMIVRILLMKLNSIYIQHQRTKYRRLVKSTLTLIPLFGVPYVISLVMLYSTNLNPTTEVVWLFLDQTFVAFQGLFVALVYCLLNTEVHNEIKHRYNAIRDRQEHHRQSRERTISHTLQYPTVIVPLNEDIPMTNYSAKYI</sequence>
<dbReference type="Proteomes" id="UP000327044">
    <property type="component" value="Unassembled WGS sequence"/>
</dbReference>
<keyword evidence="3" id="KW-1003">Cell membrane</keyword>
<feature type="transmembrane region" description="Helical" evidence="11">
    <location>
        <begin position="285"/>
        <end position="310"/>
    </location>
</feature>
<feature type="transmembrane region" description="Helical" evidence="11">
    <location>
        <begin position="125"/>
        <end position="143"/>
    </location>
</feature>
<dbReference type="Gene3D" id="1.20.1070.10">
    <property type="entry name" value="Rhodopsin 7-helix transmembrane proteins"/>
    <property type="match status" value="1"/>
</dbReference>
<feature type="transmembrane region" description="Helical" evidence="11">
    <location>
        <begin position="213"/>
        <end position="234"/>
    </location>
</feature>
<dbReference type="EMBL" id="VVIM01000005">
    <property type="protein sequence ID" value="KAB0799158.1"/>
    <property type="molecule type" value="Genomic_DNA"/>
</dbReference>
<dbReference type="InterPro" id="IPR000832">
    <property type="entry name" value="GPCR_2_secretin-like"/>
</dbReference>
<evidence type="ECO:0000259" key="13">
    <source>
        <dbReference type="PROSITE" id="PS50261"/>
    </source>
</evidence>
<dbReference type="PRINTS" id="PR00249">
    <property type="entry name" value="GPCRSECRETIN"/>
</dbReference>
<dbReference type="Gene3D" id="4.10.1240.10">
    <property type="entry name" value="GPCR, family 2, extracellular hormone receptor domain"/>
    <property type="match status" value="1"/>
</dbReference>
<dbReference type="GO" id="GO:0007166">
    <property type="term" value="P:cell surface receptor signaling pathway"/>
    <property type="evidence" value="ECO:0007669"/>
    <property type="project" value="InterPro"/>
</dbReference>
<dbReference type="GO" id="GO:0005886">
    <property type="term" value="C:plasma membrane"/>
    <property type="evidence" value="ECO:0007669"/>
    <property type="project" value="UniProtKB-SubCell"/>
</dbReference>
<evidence type="ECO:0000256" key="3">
    <source>
        <dbReference type="ARBA" id="ARBA00022475"/>
    </source>
</evidence>
<dbReference type="PANTHER" id="PTHR45620:SF1">
    <property type="entry name" value="G-PROTEIN COUPLED RECEPTORS FAMILY 2 PROFILE 2 DOMAIN-CONTAINING PROTEIN"/>
    <property type="match status" value="1"/>
</dbReference>
<evidence type="ECO:0000256" key="4">
    <source>
        <dbReference type="ARBA" id="ARBA00022692"/>
    </source>
</evidence>
<keyword evidence="8" id="KW-0675">Receptor</keyword>
<feature type="transmembrane region" description="Helical" evidence="11">
    <location>
        <begin position="363"/>
        <end position="385"/>
    </location>
</feature>
<keyword evidence="9" id="KW-0325">Glycoprotein</keyword>
<dbReference type="AlphaFoldDB" id="A0A5N4APM0"/>
<evidence type="ECO:0000256" key="8">
    <source>
        <dbReference type="ARBA" id="ARBA00023170"/>
    </source>
</evidence>
<evidence type="ECO:0000256" key="7">
    <source>
        <dbReference type="ARBA" id="ARBA00023136"/>
    </source>
</evidence>
<evidence type="ECO:0000313" key="15">
    <source>
        <dbReference type="Proteomes" id="UP000327044"/>
    </source>
</evidence>
<dbReference type="PROSITE" id="PS00650">
    <property type="entry name" value="G_PROTEIN_RECEP_F2_2"/>
    <property type="match status" value="1"/>
</dbReference>
<keyword evidence="10" id="KW-0807">Transducer</keyword>
<evidence type="ECO:0000256" key="11">
    <source>
        <dbReference type="SAM" id="Phobius"/>
    </source>
</evidence>
<comment type="similarity">
    <text evidence="2">Belongs to the G-protein coupled receptor 2 family.</text>
</comment>
<dbReference type="PANTHER" id="PTHR45620">
    <property type="entry name" value="PDF RECEPTOR-LIKE PROTEIN-RELATED"/>
    <property type="match status" value="1"/>
</dbReference>
<gene>
    <name evidence="14" type="ORF">PPYR_07038</name>
</gene>
<comment type="subcellular location">
    <subcellularLocation>
        <location evidence="1">Cell membrane</location>
        <topology evidence="1">Multi-pass membrane protein</topology>
    </subcellularLocation>
</comment>
<protein>
    <recommendedName>
        <fullName evidence="16">G-protein coupled receptors family 2 profile 2 domain-containing protein</fullName>
    </recommendedName>
</protein>
<dbReference type="OrthoDB" id="16753at2759"/>
<organism evidence="14 15">
    <name type="scientific">Photinus pyralis</name>
    <name type="common">Common eastern firefly</name>
    <name type="synonym">Lampyris pyralis</name>
    <dbReference type="NCBI Taxonomy" id="7054"/>
    <lineage>
        <taxon>Eukaryota</taxon>
        <taxon>Metazoa</taxon>
        <taxon>Ecdysozoa</taxon>
        <taxon>Arthropoda</taxon>
        <taxon>Hexapoda</taxon>
        <taxon>Insecta</taxon>
        <taxon>Pterygota</taxon>
        <taxon>Neoptera</taxon>
        <taxon>Endopterygota</taxon>
        <taxon>Coleoptera</taxon>
        <taxon>Polyphaga</taxon>
        <taxon>Elateriformia</taxon>
        <taxon>Elateroidea</taxon>
        <taxon>Lampyridae</taxon>
        <taxon>Lampyrinae</taxon>
        <taxon>Photinus</taxon>
    </lineage>
</organism>
<evidence type="ECO:0008006" key="16">
    <source>
        <dbReference type="Google" id="ProtNLM"/>
    </source>
</evidence>
<dbReference type="InterPro" id="IPR017983">
    <property type="entry name" value="GPCR_2_secretin-like_CS"/>
</dbReference>
<evidence type="ECO:0000313" key="14">
    <source>
        <dbReference type="EMBL" id="KAB0799158.1"/>
    </source>
</evidence>
<evidence type="ECO:0000256" key="9">
    <source>
        <dbReference type="ARBA" id="ARBA00023180"/>
    </source>
</evidence>
<keyword evidence="15" id="KW-1185">Reference proteome</keyword>
<comment type="caution">
    <text evidence="14">The sequence shown here is derived from an EMBL/GenBank/DDBJ whole genome shotgun (WGS) entry which is preliminary data.</text>
</comment>
<evidence type="ECO:0000256" key="10">
    <source>
        <dbReference type="ARBA" id="ARBA00023224"/>
    </source>
</evidence>
<dbReference type="InParanoid" id="A0A5N4APM0"/>
<dbReference type="PROSITE" id="PS50227">
    <property type="entry name" value="G_PROTEIN_RECEP_F2_3"/>
    <property type="match status" value="1"/>
</dbReference>
<dbReference type="InterPro" id="IPR036445">
    <property type="entry name" value="GPCR_2_extracell_dom_sf"/>
</dbReference>